<reference evidence="1" key="2">
    <citation type="submission" date="2014-06" db="EMBL/GenBank/DDBJ databases">
        <authorList>
            <person name="Genoscope - CEA"/>
        </authorList>
    </citation>
    <scope>NUCLEOTIDE SEQUENCE</scope>
</reference>
<evidence type="ECO:0000313" key="3">
    <source>
        <dbReference type="Proteomes" id="UP000028999"/>
    </source>
</evidence>
<dbReference type="PaxDb" id="3708-A0A078FPL3"/>
<reference evidence="1 3" key="1">
    <citation type="journal article" date="2014" name="Science">
        <title>Plant genetics. Early allopolyploid evolution in the post-Neolithic Brassica napus oilseed genome.</title>
        <authorList>
            <person name="Chalhoub B."/>
            <person name="Denoeud F."/>
            <person name="Liu S."/>
            <person name="Parkin I.A."/>
            <person name="Tang H."/>
            <person name="Wang X."/>
            <person name="Chiquet J."/>
            <person name="Belcram H."/>
            <person name="Tong C."/>
            <person name="Samans B."/>
            <person name="Correa M."/>
            <person name="Da Silva C."/>
            <person name="Just J."/>
            <person name="Falentin C."/>
            <person name="Koh C.S."/>
            <person name="Le Clainche I."/>
            <person name="Bernard M."/>
            <person name="Bento P."/>
            <person name="Noel B."/>
            <person name="Labadie K."/>
            <person name="Alberti A."/>
            <person name="Charles M."/>
            <person name="Arnaud D."/>
            <person name="Guo H."/>
            <person name="Daviaud C."/>
            <person name="Alamery S."/>
            <person name="Jabbari K."/>
            <person name="Zhao M."/>
            <person name="Edger P.P."/>
            <person name="Chelaifa H."/>
            <person name="Tack D."/>
            <person name="Lassalle G."/>
            <person name="Mestiri I."/>
            <person name="Schnel N."/>
            <person name="Le Paslier M.C."/>
            <person name="Fan G."/>
            <person name="Renault V."/>
            <person name="Bayer P.E."/>
            <person name="Golicz A.A."/>
            <person name="Manoli S."/>
            <person name="Lee T.H."/>
            <person name="Thi V.H."/>
            <person name="Chalabi S."/>
            <person name="Hu Q."/>
            <person name="Fan C."/>
            <person name="Tollenaere R."/>
            <person name="Lu Y."/>
            <person name="Battail C."/>
            <person name="Shen J."/>
            <person name="Sidebottom C.H."/>
            <person name="Wang X."/>
            <person name="Canaguier A."/>
            <person name="Chauveau A."/>
            <person name="Berard A."/>
            <person name="Deniot G."/>
            <person name="Guan M."/>
            <person name="Liu Z."/>
            <person name="Sun F."/>
            <person name="Lim Y.P."/>
            <person name="Lyons E."/>
            <person name="Town C.D."/>
            <person name="Bancroft I."/>
            <person name="Wang X."/>
            <person name="Meng J."/>
            <person name="Ma J."/>
            <person name="Pires J.C."/>
            <person name="King G.J."/>
            <person name="Brunel D."/>
            <person name="Delourme R."/>
            <person name="Renard M."/>
            <person name="Aury J.M."/>
            <person name="Adams K.L."/>
            <person name="Batley J."/>
            <person name="Snowdon R.J."/>
            <person name="Tost J."/>
            <person name="Edwards D."/>
            <person name="Zhou Y."/>
            <person name="Hua W."/>
            <person name="Sharpe A.G."/>
            <person name="Paterson A.H."/>
            <person name="Guan C."/>
            <person name="Wincker P."/>
        </authorList>
    </citation>
    <scope>NUCLEOTIDE SEQUENCE [LARGE SCALE GENOMIC DNA]</scope>
    <source>
        <strain evidence="3">cv. Darmor-bzh</strain>
    </source>
</reference>
<dbReference type="Gramene" id="CDY47979">
    <property type="protein sequence ID" value="CDY47979"/>
    <property type="gene ID" value="GSBRNA2T00088605001"/>
</dbReference>
<evidence type="ECO:0000313" key="1">
    <source>
        <dbReference type="EMBL" id="CDY14844.1"/>
    </source>
</evidence>
<dbReference type="EMBL" id="LK032047">
    <property type="protein sequence ID" value="CDY14844.1"/>
    <property type="molecule type" value="Genomic_DNA"/>
</dbReference>
<keyword evidence="3" id="KW-1185">Reference proteome</keyword>
<organism evidence="1 3">
    <name type="scientific">Brassica napus</name>
    <name type="common">Rape</name>
    <dbReference type="NCBI Taxonomy" id="3708"/>
    <lineage>
        <taxon>Eukaryota</taxon>
        <taxon>Viridiplantae</taxon>
        <taxon>Streptophyta</taxon>
        <taxon>Embryophyta</taxon>
        <taxon>Tracheophyta</taxon>
        <taxon>Spermatophyta</taxon>
        <taxon>Magnoliopsida</taxon>
        <taxon>eudicotyledons</taxon>
        <taxon>Gunneridae</taxon>
        <taxon>Pentapetalae</taxon>
        <taxon>rosids</taxon>
        <taxon>malvids</taxon>
        <taxon>Brassicales</taxon>
        <taxon>Brassicaceae</taxon>
        <taxon>Brassiceae</taxon>
        <taxon>Brassica</taxon>
    </lineage>
</organism>
<dbReference type="Gramene" id="CDY14844">
    <property type="protein sequence ID" value="CDY14844"/>
    <property type="gene ID" value="GSBRNA2T00084726001"/>
</dbReference>
<sequence>MFLDLKHGLKVHFYLKRSKE</sequence>
<name>A0A078FPL3_BRANA</name>
<gene>
    <name evidence="1" type="primary">BnaC04g48410D</name>
    <name evidence="2" type="synonym">BnaA04g24570D</name>
    <name evidence="1" type="ORF">GSBRNA2T00084726001</name>
    <name evidence="2" type="ORF">GSBRNA2T00088605001</name>
</gene>
<dbReference type="AlphaFoldDB" id="A0A078FPL3"/>
<dbReference type="EMBL" id="LK032747">
    <property type="protein sequence ID" value="CDY47979.1"/>
    <property type="molecule type" value="Genomic_DNA"/>
</dbReference>
<protein>
    <submittedName>
        <fullName evidence="2">BnaA04g24570D protein</fullName>
    </submittedName>
    <submittedName>
        <fullName evidence="1">BnaC04g48410D protein</fullName>
    </submittedName>
</protein>
<accession>A0A078FPL3</accession>
<dbReference type="Proteomes" id="UP000028999">
    <property type="component" value="Unassembled WGS sequence"/>
</dbReference>
<proteinExistence type="predicted"/>
<evidence type="ECO:0000313" key="2">
    <source>
        <dbReference type="EMBL" id="CDY47979.1"/>
    </source>
</evidence>